<gene>
    <name evidence="9" type="ORF">SAMN04488128_106417</name>
</gene>
<evidence type="ECO:0000313" key="10">
    <source>
        <dbReference type="Proteomes" id="UP000190367"/>
    </source>
</evidence>
<dbReference type="SUPFAM" id="SSF48452">
    <property type="entry name" value="TPR-like"/>
    <property type="match status" value="1"/>
</dbReference>
<dbReference type="InterPro" id="IPR011990">
    <property type="entry name" value="TPR-like_helical_dom_sf"/>
</dbReference>
<dbReference type="InterPro" id="IPR033985">
    <property type="entry name" value="SusD-like_N"/>
</dbReference>
<feature type="domain" description="RagB/SusD" evidence="7">
    <location>
        <begin position="269"/>
        <end position="428"/>
    </location>
</feature>
<reference evidence="10" key="1">
    <citation type="submission" date="2017-02" db="EMBL/GenBank/DDBJ databases">
        <authorList>
            <person name="Varghese N."/>
            <person name="Submissions S."/>
        </authorList>
    </citation>
    <scope>NUCLEOTIDE SEQUENCE [LARGE SCALE GENOMIC DNA]</scope>
    <source>
        <strain evidence="10">DSM 22224</strain>
    </source>
</reference>
<feature type="signal peptide" evidence="6">
    <location>
        <begin position="1"/>
        <end position="18"/>
    </location>
</feature>
<evidence type="ECO:0000259" key="7">
    <source>
        <dbReference type="Pfam" id="PF07980"/>
    </source>
</evidence>
<organism evidence="9 10">
    <name type="scientific">Chitinophaga eiseniae</name>
    <dbReference type="NCBI Taxonomy" id="634771"/>
    <lineage>
        <taxon>Bacteria</taxon>
        <taxon>Pseudomonadati</taxon>
        <taxon>Bacteroidota</taxon>
        <taxon>Chitinophagia</taxon>
        <taxon>Chitinophagales</taxon>
        <taxon>Chitinophagaceae</taxon>
        <taxon>Chitinophaga</taxon>
    </lineage>
</organism>
<sequence>MKYSYLLLSLFLLASLNACVKKLDSKPKDFLQPSDYYRTIEQLNIALNGVYDNLGVLYANPIHFRFGFEGDEHWYVKNSPLSGLHIYDFTAAHPDFQSFWSNLYIGIGRANYLLANLDNNPALDSAARARVKGEALFLRAYYYFMLVQSFGGVPLILKPPVSVEQVDAPRATAKEVYDRIIADMTEAEGLVAPIKQLGFGGRVNKSAVRGILARVCLHMAGYPVRDISKYKDARNWAKKVMDDGEAGHALNPSYSGVFINLVSDKYDIKESLWEVEYWGNKSDAYTETGSLGDVNGNATQNTQTGFAYAGIKATADMYYRYQEGDVRRDWSISTFSYGTASQPANHKVFFTSVDRTTAYNRFPGKYRREYEVVLPKNNTGTPTNCPLMRYADVLLMFAEAENEESGPTAAAIEAVNKVRRRGWCTGVKTVTITSGGAGYTAAPTVTFTGGGGTGISATAVISGGQVTGVTFAPDAVYGTARGIGYTSPPAITFTGGDGTGASATATIYTTADADMPVEATAGKDAFRKFIQDERSRELSGETYRKADLIRWGIFVERMHALSATIEKDLGTSTTPAYLNLFIKGFGPNISDRNRLWPIPTRELTLNKALTQNPGW</sequence>
<dbReference type="STRING" id="634771.SAMN04488128_106417"/>
<keyword evidence="4" id="KW-0472">Membrane</keyword>
<comment type="similarity">
    <text evidence="2">Belongs to the SusD family.</text>
</comment>
<evidence type="ECO:0000256" key="5">
    <source>
        <dbReference type="ARBA" id="ARBA00023237"/>
    </source>
</evidence>
<dbReference type="Pfam" id="PF07980">
    <property type="entry name" value="SusD_RagB"/>
    <property type="match status" value="2"/>
</dbReference>
<dbReference type="EMBL" id="FUWZ01000006">
    <property type="protein sequence ID" value="SKA44506.1"/>
    <property type="molecule type" value="Genomic_DNA"/>
</dbReference>
<evidence type="ECO:0000313" key="9">
    <source>
        <dbReference type="EMBL" id="SKA44506.1"/>
    </source>
</evidence>
<evidence type="ECO:0000256" key="3">
    <source>
        <dbReference type="ARBA" id="ARBA00022729"/>
    </source>
</evidence>
<dbReference type="GO" id="GO:0009279">
    <property type="term" value="C:cell outer membrane"/>
    <property type="evidence" value="ECO:0007669"/>
    <property type="project" value="UniProtKB-SubCell"/>
</dbReference>
<name>A0A1T4TVN7_9BACT</name>
<keyword evidence="5" id="KW-0998">Cell outer membrane</keyword>
<dbReference type="OrthoDB" id="5694214at2"/>
<comment type="subcellular location">
    <subcellularLocation>
        <location evidence="1">Cell outer membrane</location>
    </subcellularLocation>
</comment>
<evidence type="ECO:0000256" key="2">
    <source>
        <dbReference type="ARBA" id="ARBA00006275"/>
    </source>
</evidence>
<evidence type="ECO:0000259" key="8">
    <source>
        <dbReference type="Pfam" id="PF14322"/>
    </source>
</evidence>
<dbReference type="Proteomes" id="UP000190367">
    <property type="component" value="Unassembled WGS sequence"/>
</dbReference>
<keyword evidence="3 6" id="KW-0732">Signal</keyword>
<dbReference type="InterPro" id="IPR012944">
    <property type="entry name" value="SusD_RagB_dom"/>
</dbReference>
<keyword evidence="10" id="KW-1185">Reference proteome</keyword>
<dbReference type="RefSeq" id="WP_078672757.1">
    <property type="nucleotide sequence ID" value="NZ_FUWZ01000006.1"/>
</dbReference>
<evidence type="ECO:0000256" key="4">
    <source>
        <dbReference type="ARBA" id="ARBA00023136"/>
    </source>
</evidence>
<feature type="domain" description="RagB/SusD" evidence="7">
    <location>
        <begin position="518"/>
        <end position="615"/>
    </location>
</feature>
<dbReference type="Pfam" id="PF14322">
    <property type="entry name" value="SusD-like_3"/>
    <property type="match status" value="1"/>
</dbReference>
<feature type="chain" id="PRO_5012074976" evidence="6">
    <location>
        <begin position="19"/>
        <end position="615"/>
    </location>
</feature>
<evidence type="ECO:0000256" key="1">
    <source>
        <dbReference type="ARBA" id="ARBA00004442"/>
    </source>
</evidence>
<proteinExistence type="inferred from homology"/>
<dbReference type="Gene3D" id="1.25.40.390">
    <property type="match status" value="1"/>
</dbReference>
<accession>A0A1T4TVN7</accession>
<dbReference type="AlphaFoldDB" id="A0A1T4TVN7"/>
<protein>
    <submittedName>
        <fullName evidence="9">Starch-binding associating with outer membrane</fullName>
    </submittedName>
</protein>
<feature type="domain" description="SusD-like N-terminal" evidence="8">
    <location>
        <begin position="94"/>
        <end position="217"/>
    </location>
</feature>
<evidence type="ECO:0000256" key="6">
    <source>
        <dbReference type="SAM" id="SignalP"/>
    </source>
</evidence>